<dbReference type="Gene3D" id="2.30.30.40">
    <property type="entry name" value="SH3 Domains"/>
    <property type="match status" value="1"/>
</dbReference>
<dbReference type="PANTHER" id="PTHR45653">
    <property type="entry name" value="DEDICATOR OF CYTOKINESIS"/>
    <property type="match status" value="1"/>
</dbReference>
<feature type="region of interest" description="Disordered" evidence="8">
    <location>
        <begin position="1634"/>
        <end position="1665"/>
    </location>
</feature>
<dbReference type="PROSITE" id="PS51650">
    <property type="entry name" value="C2_DOCK"/>
    <property type="match status" value="1"/>
</dbReference>
<dbReference type="GO" id="GO:0005085">
    <property type="term" value="F:guanyl-nucleotide exchange factor activity"/>
    <property type="evidence" value="ECO:0007669"/>
    <property type="project" value="UniProtKB-KW"/>
</dbReference>
<keyword evidence="5" id="KW-0344">Guanine-nucleotide releasing factor</keyword>
<dbReference type="EMBL" id="GDIP01225708">
    <property type="protein sequence ID" value="JAI97693.1"/>
    <property type="molecule type" value="Transcribed_RNA"/>
</dbReference>
<keyword evidence="3" id="KW-0963">Cytoplasm</keyword>
<dbReference type="GO" id="GO:0005886">
    <property type="term" value="C:plasma membrane"/>
    <property type="evidence" value="ECO:0007669"/>
    <property type="project" value="TreeGrafter"/>
</dbReference>
<evidence type="ECO:0000256" key="7">
    <source>
        <dbReference type="PROSITE-ProRule" id="PRU00983"/>
    </source>
</evidence>
<feature type="compositionally biased region" description="Pro residues" evidence="8">
    <location>
        <begin position="2004"/>
        <end position="2021"/>
    </location>
</feature>
<dbReference type="GO" id="GO:0031267">
    <property type="term" value="F:small GTPase binding"/>
    <property type="evidence" value="ECO:0007669"/>
    <property type="project" value="TreeGrafter"/>
</dbReference>
<dbReference type="InterPro" id="IPR043161">
    <property type="entry name" value="DOCK_C_lobe_A"/>
</dbReference>
<feature type="region of interest" description="Disordered" evidence="8">
    <location>
        <begin position="1693"/>
        <end position="1713"/>
    </location>
</feature>
<evidence type="ECO:0000256" key="2">
    <source>
        <dbReference type="ARBA" id="ARBA00022443"/>
    </source>
</evidence>
<dbReference type="InterPro" id="IPR046773">
    <property type="entry name" value="DOCKER_Lobe_C"/>
</dbReference>
<dbReference type="Pfam" id="PF06920">
    <property type="entry name" value="DHR-2_Lobe_A"/>
    <property type="match status" value="1"/>
</dbReference>
<dbReference type="FunFam" id="2.60.40.150:FF:000045">
    <property type="entry name" value="Dedicator of cytokinesis protein 4"/>
    <property type="match status" value="1"/>
</dbReference>
<feature type="compositionally biased region" description="Pro residues" evidence="8">
    <location>
        <begin position="1947"/>
        <end position="1957"/>
    </location>
</feature>
<dbReference type="SMART" id="SM00326">
    <property type="entry name" value="SH3"/>
    <property type="match status" value="1"/>
</dbReference>
<dbReference type="CDD" id="cd11696">
    <property type="entry name" value="DHR2_DOCK_B"/>
    <property type="match status" value="1"/>
</dbReference>
<sequence length="2030" mass="228340">MWNYVSEKTIGVAISHLDGASIPHGLTLQLGDLVEITQICEDWYLGVNLRTPSLQGIFPCSYVQVRPTSDQERCWHYDDPVVEEATNVLREWGVIWNRSFVRRQREQCTMLRSAILDLMDWRLQLMTGTFTLDHLRDLRLRITSHIDSGNRKLGLDLVPRIDERIVGPDTLGVYQLYNVHVTSAEKNRSATWNSTLPARGGKNAESRPATHHLYLSMRHFGCSLGEDAEVYFVLYDMQHSRYVSEKFLVKVLKEGFSSYIGKANNSATLFTELGSADLKKDLYLVVQVVRLGRLLYTESSKKPLNQTYRRPHAVAVLPLAELLADANGLGAEDEEEREYPLKLYQSDEKDYGLWQHELVAKKSTSKFSLLSGQISQGVVVSLRLLRGELAALRHEYIHLLKNIALTQKLGFPDVIMPGDVRNDLYFVIERGEFERGGKSSSKNVEVTVQVLDEFGRPIQNCLYGASNVDGVTQHHSVVLYHMNGPVWYEMIKVLLSIEKYYGAHLRLEYRHCSTKDKTEKRLIGFSFIPLMDRDGTVLPDGQHQLLVYKVEDSARLKDPSVSYLQLPYSAKQVQSVAVQATSSIASSSPSCASFQRNGRESVTVAFYLCSTKLTQNANLLSLLKWKSHPERITDTLNLVMRLRGEELVKFLQDVLDSLFVMFSDAEGNATPHSGLVFEVLVNILSLLDDSKFQHFKSVVDAYITDHFSAALAYKGLLSCVQQCTDRVHSSSDCKHEPIQQCFRAFEILFKLVIQSRRLYARAMLENQKEDDFRQFLQSLFATFNKVASLCSDGLVNTQVVLLRNIYTVVEQLSQILSQAEAAKLLSSLIDSLPKEPHPLIATARMQLVLTTVRGPLFTESSAARAILLATICRQLRLHLSQPLVTSFCTETLGHMMNFYRNMSMADDTTEDNVWYRDVETIALATLAVLIQAVQSAQKTDSNVGPLVACLLSVLELLDQGHYDRLWSELSERKPLKDFLLQLFAVLRTLARQGEHVFPFEWSTMHCVVNRVMLSALDQMTQPLVAYFLDCGWFDSQLWSNYFDLAVSFLTQPSLQLEKRTAGQRLKMVRAQGGDMRVQMGFQILTMWNAIGDYKIHFIPSMVGPFLQVTLVPEPTLRRATLPIFFDMLDCEHRHRGNFKQVESELIDKLDVLVGENKGDDNYKELFNTILLEKVKSCDVTWQKHGKAFIGSITRLLERLLDYRNVMEGEENRDKRMSCTFNLLNFYKDEVDRRDMYLRYIYKLHDLHLSADNYTEAALTLQLHASQMGWSSQMMPADGHHSSQMEWQRKEQLYMKSIAYFDRGKCWEKGIPLCKELADFYETRLYDYGKLSHILRMQAGFYDHILTQLRPEPEYFRVGFYGQGFPLFLRNRLFVYRGLEYERIGAFTQRLQTEFPTAHILTKNTPPGDAILTSEGQHIQICNVKPVAEDHPVFDAGLVGFHEKIRSYYRVNDVRRFQLDRPVHKGPVDRDNEFKSLWIERTWLVSEHPLPGILRWFQVVDRHVEEIAPVQYACETVMSVNRELQQLASLHAAEPRRNINPFSMRLQGVIDACVMGGIAKYQEAFFNSDFLVSHPTHLEHVLQLRQCIVEQVRILEAGLTLHGKLAPPEVQPLHKRLVDCLAQMKQRLKEWGFPSPDTGARYANSQTPAAVGHHHRGADSDAGIEYSPAKLNSSNALLNASLSMASDRVRAQRSLMAGGGPPSNRSSSSSSSLYGHLTVGEVGSEDEEDLYCKPSEILEKLQAANTAASVPLQPVHSTNSTTPRSAGSVATVSRAKSPRWANEYIFFSPASLRDSGFGTDRDSLASNNPVHSLTITRTPLSSKLPPTSLTQQSRHTHSSPNVHDTVDSTLSRTPPRQIAPPLPPRSSKSSFDESFMGGDSASPPPIHPKRVPKKGQPGIPSSLVMSPEAGESGTMRHHRPPPAPPLPPKSGYTASPMSPTPGTLGPPMTGPPPVPPHGRPAINNSTSFSNPLDLGSGSGSLVDEVCSLLAASGCRMMSNGSNKSPSPPASTPPPLPVLPPPDESLYSVETA</sequence>
<organism evidence="9">
    <name type="scientific">Daphnia magna</name>
    <dbReference type="NCBI Taxonomy" id="35525"/>
    <lineage>
        <taxon>Eukaryota</taxon>
        <taxon>Metazoa</taxon>
        <taxon>Ecdysozoa</taxon>
        <taxon>Arthropoda</taxon>
        <taxon>Crustacea</taxon>
        <taxon>Branchiopoda</taxon>
        <taxon>Diplostraca</taxon>
        <taxon>Cladocera</taxon>
        <taxon>Anomopoda</taxon>
        <taxon>Daphniidae</taxon>
        <taxon>Daphnia</taxon>
    </lineage>
</organism>
<dbReference type="PROSITE" id="PS51651">
    <property type="entry name" value="DOCKER"/>
    <property type="match status" value="1"/>
</dbReference>
<dbReference type="SUPFAM" id="SSF50044">
    <property type="entry name" value="SH3-domain"/>
    <property type="match status" value="1"/>
</dbReference>
<dbReference type="CDD" id="cd11872">
    <property type="entry name" value="SH3_DOCK_AB"/>
    <property type="match status" value="1"/>
</dbReference>
<dbReference type="OrthoDB" id="18896at2759"/>
<feature type="compositionally biased region" description="Low complexity" evidence="8">
    <location>
        <begin position="1935"/>
        <end position="1946"/>
    </location>
</feature>
<evidence type="ECO:0000256" key="8">
    <source>
        <dbReference type="SAM" id="MobiDB-lite"/>
    </source>
</evidence>
<dbReference type="InterPro" id="IPR027007">
    <property type="entry name" value="C2_DOCK-type_domain"/>
</dbReference>
<dbReference type="InterPro" id="IPR001452">
    <property type="entry name" value="SH3_domain"/>
</dbReference>
<dbReference type="InterPro" id="IPR036028">
    <property type="entry name" value="SH3-like_dom_sf"/>
</dbReference>
<dbReference type="Pfam" id="PF16172">
    <property type="entry name" value="DOCK_N"/>
    <property type="match status" value="1"/>
</dbReference>
<keyword evidence="2 6" id="KW-0728">SH3 domain</keyword>
<feature type="region of interest" description="Disordered" evidence="8">
    <location>
        <begin position="1994"/>
        <end position="2030"/>
    </location>
</feature>
<evidence type="ECO:0000256" key="3">
    <source>
        <dbReference type="ARBA" id="ARBA00022490"/>
    </source>
</evidence>
<dbReference type="PANTHER" id="PTHR45653:SF12">
    <property type="entry name" value="SPONGE, ISOFORM E"/>
    <property type="match status" value="1"/>
</dbReference>
<name>A0A0P4YLV0_9CRUS</name>
<evidence type="ECO:0000256" key="4">
    <source>
        <dbReference type="ARBA" id="ARBA00022553"/>
    </source>
</evidence>
<accession>A0A0P4YLV0</accession>
<dbReference type="InterPro" id="IPR046769">
    <property type="entry name" value="DOCKER_Lobe_A"/>
</dbReference>
<reference evidence="9" key="1">
    <citation type="submission" date="2015-10" db="EMBL/GenBank/DDBJ databases">
        <title>Daphnia magna gene sets from two clonal populations assembled and annotated with EvidentialGene.</title>
        <authorList>
            <person name="Gilbert D."/>
            <person name="Podicheti R."/>
            <person name="Orsini L."/>
            <person name="Colbourne J."/>
            <person name="Pfrender M."/>
        </authorList>
    </citation>
    <scope>NUCLEOTIDE SEQUENCE</scope>
</reference>
<dbReference type="InterPro" id="IPR043162">
    <property type="entry name" value="DOCK_C_lobe_C"/>
</dbReference>
<dbReference type="InterPro" id="IPR027357">
    <property type="entry name" value="DOCKER_dom"/>
</dbReference>
<feature type="compositionally biased region" description="Polar residues" evidence="8">
    <location>
        <begin position="1803"/>
        <end position="1850"/>
    </location>
</feature>
<dbReference type="InterPro" id="IPR042455">
    <property type="entry name" value="DOCK_N_sub1"/>
</dbReference>
<dbReference type="Gene3D" id="1.25.40.410">
    <property type="match status" value="1"/>
</dbReference>
<dbReference type="Gene3D" id="1.20.1270.350">
    <property type="entry name" value="Dedicator of cytokinesis N-terminal subdomain"/>
    <property type="match status" value="1"/>
</dbReference>
<evidence type="ECO:0000256" key="5">
    <source>
        <dbReference type="ARBA" id="ARBA00022658"/>
    </source>
</evidence>
<dbReference type="InterPro" id="IPR056372">
    <property type="entry name" value="TPR_DOCK"/>
</dbReference>
<dbReference type="Pfam" id="PF20421">
    <property type="entry name" value="DHR-2_Lobe_C"/>
    <property type="match status" value="1"/>
</dbReference>
<dbReference type="PROSITE" id="PS50002">
    <property type="entry name" value="SH3"/>
    <property type="match status" value="1"/>
</dbReference>
<dbReference type="GO" id="GO:0005737">
    <property type="term" value="C:cytoplasm"/>
    <property type="evidence" value="ECO:0007669"/>
    <property type="project" value="UniProtKB-SubCell"/>
</dbReference>
<dbReference type="InterPro" id="IPR026791">
    <property type="entry name" value="DOCK"/>
</dbReference>
<dbReference type="InterPro" id="IPR035892">
    <property type="entry name" value="C2_domain_sf"/>
</dbReference>
<dbReference type="InterPro" id="IPR046770">
    <property type="entry name" value="DOCKER_Lobe_B"/>
</dbReference>
<dbReference type="Pfam" id="PF14429">
    <property type="entry name" value="DOCK-C2"/>
    <property type="match status" value="1"/>
</dbReference>
<comment type="subcellular location">
    <subcellularLocation>
        <location evidence="1">Cytoplasm</location>
    </subcellularLocation>
</comment>
<dbReference type="FunFam" id="1.25.40.410:FF:000003">
    <property type="entry name" value="Dedicator of cytokinesis protein 4"/>
    <property type="match status" value="1"/>
</dbReference>
<dbReference type="InterPro" id="IPR032376">
    <property type="entry name" value="DOCK_N"/>
</dbReference>
<feature type="region of interest" description="Disordered" evidence="8">
    <location>
        <begin position="1802"/>
        <end position="1979"/>
    </location>
</feature>
<dbReference type="Gene3D" id="2.60.40.150">
    <property type="entry name" value="C2 domain"/>
    <property type="match status" value="1"/>
</dbReference>
<proteinExistence type="inferred from homology"/>
<comment type="similarity">
    <text evidence="7">Belongs to the DOCK family.</text>
</comment>
<dbReference type="GO" id="GO:0007264">
    <property type="term" value="P:small GTPase-mediated signal transduction"/>
    <property type="evidence" value="ECO:0007669"/>
    <property type="project" value="InterPro"/>
</dbReference>
<evidence type="ECO:0000256" key="6">
    <source>
        <dbReference type="PROSITE-ProRule" id="PRU00192"/>
    </source>
</evidence>
<reference evidence="9" key="2">
    <citation type="submission" date="2015-10" db="EMBL/GenBank/DDBJ databases">
        <authorList>
            <person name="Gilbert D.G."/>
        </authorList>
    </citation>
    <scope>NUCLEOTIDE SEQUENCE</scope>
</reference>
<feature type="compositionally biased region" description="Polar residues" evidence="8">
    <location>
        <begin position="1754"/>
        <end position="1770"/>
    </location>
</feature>
<dbReference type="Pfam" id="PF23554">
    <property type="entry name" value="TPR_DOCK"/>
    <property type="match status" value="1"/>
</dbReference>
<protein>
    <submittedName>
        <fullName evidence="9">Dedicator of cytokinesis protein</fullName>
    </submittedName>
</protein>
<feature type="region of interest" description="Disordered" evidence="8">
    <location>
        <begin position="1747"/>
        <end position="1773"/>
    </location>
</feature>
<evidence type="ECO:0000256" key="1">
    <source>
        <dbReference type="ARBA" id="ARBA00004496"/>
    </source>
</evidence>
<evidence type="ECO:0000313" key="9">
    <source>
        <dbReference type="EMBL" id="JAI97693.1"/>
    </source>
</evidence>
<dbReference type="Gene3D" id="1.20.58.740">
    <property type="match status" value="1"/>
</dbReference>
<keyword evidence="4" id="KW-0597">Phosphoprotein</keyword>
<dbReference type="Pfam" id="PF20422">
    <property type="entry name" value="DHR-2_Lobe_B"/>
    <property type="match status" value="1"/>
</dbReference>